<dbReference type="Pfam" id="PF03061">
    <property type="entry name" value="4HBT"/>
    <property type="match status" value="1"/>
</dbReference>
<dbReference type="RefSeq" id="XP_007315852.1">
    <property type="nucleotide sequence ID" value="XM_007315790.1"/>
</dbReference>
<proteinExistence type="inferred from homology"/>
<dbReference type="SUPFAM" id="SSF54637">
    <property type="entry name" value="Thioesterase/thiol ester dehydrase-isomerase"/>
    <property type="match status" value="1"/>
</dbReference>
<dbReference type="Gene3D" id="3.10.129.10">
    <property type="entry name" value="Hotdog Thioesterase"/>
    <property type="match status" value="1"/>
</dbReference>
<organism>
    <name type="scientific">Serpula lacrymans var. lacrymans (strain S7.9)</name>
    <name type="common">Dry rot fungus</name>
    <dbReference type="NCBI Taxonomy" id="578457"/>
    <lineage>
        <taxon>Eukaryota</taxon>
        <taxon>Fungi</taxon>
        <taxon>Dikarya</taxon>
        <taxon>Basidiomycota</taxon>
        <taxon>Agaricomycotina</taxon>
        <taxon>Agaricomycetes</taxon>
        <taxon>Agaricomycetidae</taxon>
        <taxon>Boletales</taxon>
        <taxon>Coniophorineae</taxon>
        <taxon>Serpulaceae</taxon>
        <taxon>Serpula</taxon>
    </lineage>
</organism>
<dbReference type="PANTHER" id="PTHR21660">
    <property type="entry name" value="THIOESTERASE SUPERFAMILY MEMBER-RELATED"/>
    <property type="match status" value="1"/>
</dbReference>
<dbReference type="InterPro" id="IPR029069">
    <property type="entry name" value="HotDog_dom_sf"/>
</dbReference>
<evidence type="ECO:0000256" key="1">
    <source>
        <dbReference type="ARBA" id="ARBA00008324"/>
    </source>
</evidence>
<dbReference type="InterPro" id="IPR006683">
    <property type="entry name" value="Thioestr_dom"/>
</dbReference>
<dbReference type="CDD" id="cd03443">
    <property type="entry name" value="PaaI_thioesterase"/>
    <property type="match status" value="1"/>
</dbReference>
<dbReference type="EMBL" id="GL945431">
    <property type="protein sequence ID" value="EGO27761.1"/>
    <property type="molecule type" value="Genomic_DNA"/>
</dbReference>
<dbReference type="AlphaFoldDB" id="F8NPX3"/>
<feature type="domain" description="Thioesterase" evidence="3">
    <location>
        <begin position="98"/>
        <end position="175"/>
    </location>
</feature>
<dbReference type="HOGENOM" id="CLU_085799_2_0_1"/>
<evidence type="ECO:0000259" key="3">
    <source>
        <dbReference type="Pfam" id="PF03061"/>
    </source>
</evidence>
<comment type="similarity">
    <text evidence="1">Belongs to the thioesterase PaaI family.</text>
</comment>
<dbReference type="OrthoDB" id="2831072at2759"/>
<dbReference type="InterPro" id="IPR039298">
    <property type="entry name" value="ACOT13"/>
</dbReference>
<gene>
    <name evidence="4" type="ORF">SERLADRAFT_461778</name>
</gene>
<dbReference type="GeneID" id="18818274"/>
<dbReference type="KEGG" id="sla:SERLADRAFT_461778"/>
<protein>
    <recommendedName>
        <fullName evidence="3">Thioesterase domain-containing protein</fullName>
    </recommendedName>
</protein>
<dbReference type="Proteomes" id="UP000008064">
    <property type="component" value="Unassembled WGS sequence"/>
</dbReference>
<dbReference type="PANTHER" id="PTHR21660:SF1">
    <property type="entry name" value="ACYL-COENZYME A THIOESTERASE 13"/>
    <property type="match status" value="1"/>
</dbReference>
<dbReference type="NCBIfam" id="TIGR00369">
    <property type="entry name" value="unchar_dom_1"/>
    <property type="match status" value="1"/>
</dbReference>
<keyword evidence="2" id="KW-0378">Hydrolase</keyword>
<dbReference type="GO" id="GO:0047617">
    <property type="term" value="F:fatty acyl-CoA hydrolase activity"/>
    <property type="evidence" value="ECO:0007669"/>
    <property type="project" value="InterPro"/>
</dbReference>
<dbReference type="InterPro" id="IPR003736">
    <property type="entry name" value="PAAI_dom"/>
</dbReference>
<reference evidence="4" key="1">
    <citation type="submission" date="2011-04" db="EMBL/GenBank/DDBJ databases">
        <title>Evolution of plant cell wall degrading machinery underlies the functional diversity of forest fungi.</title>
        <authorList>
            <consortium name="US DOE Joint Genome Institute (JGI-PGF)"/>
            <person name="Eastwood D.C."/>
            <person name="Floudas D."/>
            <person name="Binder M."/>
            <person name="Majcherczyk A."/>
            <person name="Schneider P."/>
            <person name="Aerts A."/>
            <person name="Asiegbu F.O."/>
            <person name="Baker S.E."/>
            <person name="Barry K."/>
            <person name="Bendiksby M."/>
            <person name="Blumentritt M."/>
            <person name="Coutinho P.M."/>
            <person name="Cullen D."/>
            <person name="Cullen D."/>
            <person name="Gathman A."/>
            <person name="Goodell B."/>
            <person name="Henrissat B."/>
            <person name="Ihrmark K."/>
            <person name="Kauserud H."/>
            <person name="Kohler A."/>
            <person name="LaButti K."/>
            <person name="Lapidus A."/>
            <person name="Lavin J.L."/>
            <person name="Lee Y.-H."/>
            <person name="Lindquist E."/>
            <person name="Lilly W."/>
            <person name="Lucas S."/>
            <person name="Morin E."/>
            <person name="Murat C."/>
            <person name="Oguiza J.A."/>
            <person name="Park J."/>
            <person name="Pisabarro A.G."/>
            <person name="Riley R."/>
            <person name="Rosling A."/>
            <person name="Salamov A."/>
            <person name="Schmidt O."/>
            <person name="Schmutz J."/>
            <person name="Skrede I."/>
            <person name="Stenlid J."/>
            <person name="Wiebenga A."/>
            <person name="Xie X."/>
            <person name="Kues U."/>
            <person name="Hibbett D.S."/>
            <person name="Hoffmeister D."/>
            <person name="Hogberg N."/>
            <person name="Martin F."/>
            <person name="Grigoriev I.V."/>
            <person name="Watkinson S.C."/>
        </authorList>
    </citation>
    <scope>NUCLEOTIDE SEQUENCE</scope>
    <source>
        <strain evidence="4">S7.9</strain>
    </source>
</reference>
<name>F8NPX3_SERL9</name>
<evidence type="ECO:0000256" key="2">
    <source>
        <dbReference type="ARBA" id="ARBA00022801"/>
    </source>
</evidence>
<sequence length="193" mass="20509">MSTAGSIGVPEGMSEAHLTAFGLDPREVPGNATPETKELVAKWLHVFAGQQCGFAHRVGKLLELTEVSIREKAEEPSRKEGRVVCEMTVSEDMLNVRGQIHGGCIIYLVDICSTLAASAMSFAAGGTGNPGVSQTINTTYHAPASLGDRIKLINTSITIGGRTATASTEIWDMTHRRLIATATQVKMQASAKL</sequence>
<accession>F8NPX3</accession>
<evidence type="ECO:0000313" key="4">
    <source>
        <dbReference type="EMBL" id="EGO27761.1"/>
    </source>
</evidence>